<gene>
    <name evidence="1" type="ORF">ACF05T_28440</name>
</gene>
<sequence length="57" mass="6105">MTTPDPVPRNLPANMCPPHLLGRCARCLAPCHRYGVGGSPLCQTHQAEVAKLQNPVS</sequence>
<evidence type="ECO:0000313" key="2">
    <source>
        <dbReference type="Proteomes" id="UP001603013"/>
    </source>
</evidence>
<dbReference type="Proteomes" id="UP001603013">
    <property type="component" value="Unassembled WGS sequence"/>
</dbReference>
<dbReference type="RefSeq" id="WP_391936892.1">
    <property type="nucleotide sequence ID" value="NZ_JBIBSM010000018.1"/>
</dbReference>
<accession>A0ABW6YJE0</accession>
<name>A0ABW6YJE0_9ACTN</name>
<dbReference type="EMBL" id="JBIBSM010000018">
    <property type="protein sequence ID" value="MFF8279983.1"/>
    <property type="molecule type" value="Genomic_DNA"/>
</dbReference>
<reference evidence="1 2" key="1">
    <citation type="submission" date="2024-10" db="EMBL/GenBank/DDBJ databases">
        <title>The Natural Products Discovery Center: Release of the First 8490 Sequenced Strains for Exploring Actinobacteria Biosynthetic Diversity.</title>
        <authorList>
            <person name="Kalkreuter E."/>
            <person name="Kautsar S.A."/>
            <person name="Yang D."/>
            <person name="Bader C.D."/>
            <person name="Teijaro C.N."/>
            <person name="Fluegel L."/>
            <person name="Davis C.M."/>
            <person name="Simpson J.R."/>
            <person name="Lauterbach L."/>
            <person name="Steele A.D."/>
            <person name="Gui C."/>
            <person name="Meng S."/>
            <person name="Li G."/>
            <person name="Viehrig K."/>
            <person name="Ye F."/>
            <person name="Su P."/>
            <person name="Kiefer A.F."/>
            <person name="Nichols A."/>
            <person name="Cepeda A.J."/>
            <person name="Yan W."/>
            <person name="Fan B."/>
            <person name="Jiang Y."/>
            <person name="Adhikari A."/>
            <person name="Zheng C.-J."/>
            <person name="Schuster L."/>
            <person name="Cowan T.M."/>
            <person name="Smanski M.J."/>
            <person name="Chevrette M.G."/>
            <person name="De Carvalho L.P.S."/>
            <person name="Shen B."/>
        </authorList>
    </citation>
    <scope>NUCLEOTIDE SEQUENCE [LARGE SCALE GENOMIC DNA]</scope>
    <source>
        <strain evidence="1 2">NPDC015755</strain>
    </source>
</reference>
<comment type="caution">
    <text evidence="1">The sequence shown here is derived from an EMBL/GenBank/DDBJ whole genome shotgun (WGS) entry which is preliminary data.</text>
</comment>
<organism evidence="1 2">
    <name type="scientific">Streptomyces lateritius</name>
    <dbReference type="NCBI Taxonomy" id="67313"/>
    <lineage>
        <taxon>Bacteria</taxon>
        <taxon>Bacillati</taxon>
        <taxon>Actinomycetota</taxon>
        <taxon>Actinomycetes</taxon>
        <taxon>Kitasatosporales</taxon>
        <taxon>Streptomycetaceae</taxon>
        <taxon>Streptomyces</taxon>
    </lineage>
</organism>
<keyword evidence="2" id="KW-1185">Reference proteome</keyword>
<evidence type="ECO:0000313" key="1">
    <source>
        <dbReference type="EMBL" id="MFF8279983.1"/>
    </source>
</evidence>
<protein>
    <submittedName>
        <fullName evidence="1">Uncharacterized protein</fullName>
    </submittedName>
</protein>
<proteinExistence type="predicted"/>